<dbReference type="InterPro" id="IPR027417">
    <property type="entry name" value="P-loop_NTPase"/>
</dbReference>
<organism evidence="2 3">
    <name type="scientific">Thalassoglobus polymorphus</name>
    <dbReference type="NCBI Taxonomy" id="2527994"/>
    <lineage>
        <taxon>Bacteria</taxon>
        <taxon>Pseudomonadati</taxon>
        <taxon>Planctomycetota</taxon>
        <taxon>Planctomycetia</taxon>
        <taxon>Planctomycetales</taxon>
        <taxon>Planctomycetaceae</taxon>
        <taxon>Thalassoglobus</taxon>
    </lineage>
</organism>
<dbReference type="PANTHER" id="PTHR43581">
    <property type="entry name" value="ATP/GTP PHOSPHATASE"/>
    <property type="match status" value="1"/>
</dbReference>
<dbReference type="InterPro" id="IPR051396">
    <property type="entry name" value="Bact_Antivir_Def_Nuclease"/>
</dbReference>
<dbReference type="Gene3D" id="3.40.50.300">
    <property type="entry name" value="P-loop containing nucleotide triphosphate hydrolases"/>
    <property type="match status" value="2"/>
</dbReference>
<accession>A0A517QQP7</accession>
<dbReference type="GO" id="GO:0005524">
    <property type="term" value="F:ATP binding"/>
    <property type="evidence" value="ECO:0007669"/>
    <property type="project" value="InterPro"/>
</dbReference>
<evidence type="ECO:0000313" key="2">
    <source>
        <dbReference type="EMBL" id="QDT33956.1"/>
    </source>
</evidence>
<sequence length="495" mass="56229">MTDHREELQATFLPNRRHSNYGEAIIKIRIQGIRNHKDTLVEIESPITAFCGVNGTGKSTVLQLAAAAYGSPSKRRYYVSTFILAGNLDHKPFEDDSSVEFTYAGPTSAGKADDRLLTLSRSGSSWSGYDRQPERRVVYLGVGFYLPHAERDDYFKSLVQDRTFTSRSKIQVNDIASEWVSRILLCKYDAAHVNAMRKKWGRSHTRMLSAKREGGFTYSESNMGSGEARLYAMVLKLEEVEPHSLILLEEPETSLHPSAQFELGKYLVNVAARRNLQILLTSHSEYLLLALPQKSRVYLKREGDRIVPIPGIGVRQALSMMDNFAIRSLYILVEDDVAKAIVIELLRMHDTDFLQTVEVVIAGDASKIQQTIDVFVEQRMPICAVRDGDQGDNVKKRMLKLFGTMPPEKEIFASKSFRDEFKDKFKVDWGAIDIRCKELDDQYKSKSHHYYFEELKQKCVLDRSELLAVSARAYLRGIPESVRIALVEQIKAATL</sequence>
<name>A0A517QQP7_9PLAN</name>
<dbReference type="SUPFAM" id="SSF52540">
    <property type="entry name" value="P-loop containing nucleoside triphosphate hydrolases"/>
    <property type="match status" value="1"/>
</dbReference>
<dbReference type="GO" id="GO:0006302">
    <property type="term" value="P:double-strand break repair"/>
    <property type="evidence" value="ECO:0007669"/>
    <property type="project" value="InterPro"/>
</dbReference>
<dbReference type="SMART" id="SM00382">
    <property type="entry name" value="AAA"/>
    <property type="match status" value="1"/>
</dbReference>
<dbReference type="InterPro" id="IPR003959">
    <property type="entry name" value="ATPase_AAA_core"/>
</dbReference>
<gene>
    <name evidence="2" type="ORF">Mal48_32130</name>
</gene>
<dbReference type="KEGG" id="tpol:Mal48_32130"/>
<dbReference type="InterPro" id="IPR003593">
    <property type="entry name" value="AAA+_ATPase"/>
</dbReference>
<dbReference type="Proteomes" id="UP000315724">
    <property type="component" value="Chromosome"/>
</dbReference>
<evidence type="ECO:0000313" key="3">
    <source>
        <dbReference type="Proteomes" id="UP000315724"/>
    </source>
</evidence>
<dbReference type="Pfam" id="PF13476">
    <property type="entry name" value="AAA_23"/>
    <property type="match status" value="1"/>
</dbReference>
<dbReference type="GO" id="GO:0016887">
    <property type="term" value="F:ATP hydrolysis activity"/>
    <property type="evidence" value="ECO:0007669"/>
    <property type="project" value="InterPro"/>
</dbReference>
<dbReference type="PANTHER" id="PTHR43581:SF4">
    <property type="entry name" value="ATP_GTP PHOSPHATASE"/>
    <property type="match status" value="1"/>
</dbReference>
<proteinExistence type="predicted"/>
<protein>
    <recommendedName>
        <fullName evidence="1">AAA+ ATPase domain-containing protein</fullName>
    </recommendedName>
</protein>
<feature type="domain" description="AAA+ ATPase" evidence="1">
    <location>
        <begin position="44"/>
        <end position="313"/>
    </location>
</feature>
<dbReference type="EMBL" id="CP036267">
    <property type="protein sequence ID" value="QDT33956.1"/>
    <property type="molecule type" value="Genomic_DNA"/>
</dbReference>
<evidence type="ECO:0000259" key="1">
    <source>
        <dbReference type="SMART" id="SM00382"/>
    </source>
</evidence>
<dbReference type="InterPro" id="IPR038729">
    <property type="entry name" value="Rad50/SbcC_AAA"/>
</dbReference>
<dbReference type="Pfam" id="PF13304">
    <property type="entry name" value="AAA_21"/>
    <property type="match status" value="1"/>
</dbReference>
<keyword evidence="3" id="KW-1185">Reference proteome</keyword>
<dbReference type="AlphaFoldDB" id="A0A517QQP7"/>
<dbReference type="RefSeq" id="WP_197441730.1">
    <property type="nucleotide sequence ID" value="NZ_CP036267.1"/>
</dbReference>
<reference evidence="2 3" key="1">
    <citation type="submission" date="2019-02" db="EMBL/GenBank/DDBJ databases">
        <title>Deep-cultivation of Planctomycetes and their phenomic and genomic characterization uncovers novel biology.</title>
        <authorList>
            <person name="Wiegand S."/>
            <person name="Jogler M."/>
            <person name="Boedeker C."/>
            <person name="Pinto D."/>
            <person name="Vollmers J."/>
            <person name="Rivas-Marin E."/>
            <person name="Kohn T."/>
            <person name="Peeters S.H."/>
            <person name="Heuer A."/>
            <person name="Rast P."/>
            <person name="Oberbeckmann S."/>
            <person name="Bunk B."/>
            <person name="Jeske O."/>
            <person name="Meyerdierks A."/>
            <person name="Storesund J.E."/>
            <person name="Kallscheuer N."/>
            <person name="Luecker S."/>
            <person name="Lage O.M."/>
            <person name="Pohl T."/>
            <person name="Merkel B.J."/>
            <person name="Hornburger P."/>
            <person name="Mueller R.-W."/>
            <person name="Bruemmer F."/>
            <person name="Labrenz M."/>
            <person name="Spormann A.M."/>
            <person name="Op den Camp H."/>
            <person name="Overmann J."/>
            <person name="Amann R."/>
            <person name="Jetten M.S.M."/>
            <person name="Mascher T."/>
            <person name="Medema M.H."/>
            <person name="Devos D.P."/>
            <person name="Kaster A.-K."/>
            <person name="Ovreas L."/>
            <person name="Rohde M."/>
            <person name="Galperin M.Y."/>
            <person name="Jogler C."/>
        </authorList>
    </citation>
    <scope>NUCLEOTIDE SEQUENCE [LARGE SCALE GENOMIC DNA]</scope>
    <source>
        <strain evidence="2 3">Mal48</strain>
    </source>
</reference>